<evidence type="ECO:0000313" key="1">
    <source>
        <dbReference type="EMBL" id="GMS87675.1"/>
    </source>
</evidence>
<dbReference type="AlphaFoldDB" id="A0AAV5T5S0"/>
<sequence length="106" mass="12110">MWHGAQFAYPYVSQWHIPESRTCRKSKHIAPQETTDMFCSTSILRNTADNDNKMLSELHLRLSDSHAVKEMSESARELIALEKCLAAALTNYRTRSSQSTFSQQST</sequence>
<organism evidence="1 2">
    <name type="scientific">Pristionchus entomophagus</name>
    <dbReference type="NCBI Taxonomy" id="358040"/>
    <lineage>
        <taxon>Eukaryota</taxon>
        <taxon>Metazoa</taxon>
        <taxon>Ecdysozoa</taxon>
        <taxon>Nematoda</taxon>
        <taxon>Chromadorea</taxon>
        <taxon>Rhabditida</taxon>
        <taxon>Rhabditina</taxon>
        <taxon>Diplogasteromorpha</taxon>
        <taxon>Diplogasteroidea</taxon>
        <taxon>Neodiplogasteridae</taxon>
        <taxon>Pristionchus</taxon>
    </lineage>
</organism>
<dbReference type="EMBL" id="BTSX01000003">
    <property type="protein sequence ID" value="GMS87675.1"/>
    <property type="molecule type" value="Genomic_DNA"/>
</dbReference>
<reference evidence="1" key="1">
    <citation type="submission" date="2023-10" db="EMBL/GenBank/DDBJ databases">
        <title>Genome assembly of Pristionchus species.</title>
        <authorList>
            <person name="Yoshida K."/>
            <person name="Sommer R.J."/>
        </authorList>
    </citation>
    <scope>NUCLEOTIDE SEQUENCE</scope>
    <source>
        <strain evidence="1">RS0144</strain>
    </source>
</reference>
<accession>A0AAV5T5S0</accession>
<proteinExistence type="predicted"/>
<comment type="caution">
    <text evidence="1">The sequence shown here is derived from an EMBL/GenBank/DDBJ whole genome shotgun (WGS) entry which is preliminary data.</text>
</comment>
<protein>
    <submittedName>
        <fullName evidence="1">Uncharacterized protein</fullName>
    </submittedName>
</protein>
<keyword evidence="2" id="KW-1185">Reference proteome</keyword>
<name>A0AAV5T5S0_9BILA</name>
<dbReference type="Proteomes" id="UP001432027">
    <property type="component" value="Unassembled WGS sequence"/>
</dbReference>
<evidence type="ECO:0000313" key="2">
    <source>
        <dbReference type="Proteomes" id="UP001432027"/>
    </source>
</evidence>
<gene>
    <name evidence="1" type="ORF">PENTCL1PPCAC_9850</name>
</gene>